<dbReference type="Gene3D" id="3.60.90.10">
    <property type="entry name" value="S-adenosylmethionine decarboxylase"/>
    <property type="match status" value="1"/>
</dbReference>
<dbReference type="AlphaFoldDB" id="A0A1M4WTM2"/>
<evidence type="ECO:0000313" key="10">
    <source>
        <dbReference type="EMBL" id="SHE84579.1"/>
    </source>
</evidence>
<dbReference type="OrthoDB" id="9793120at2"/>
<dbReference type="InterPro" id="IPR003826">
    <property type="entry name" value="AdoMetDC_fam_prok"/>
</dbReference>
<evidence type="ECO:0000256" key="8">
    <source>
        <dbReference type="ARBA" id="ARBA00023270"/>
    </source>
</evidence>
<dbReference type="GO" id="GO:0004014">
    <property type="term" value="F:adenosylmethionine decarboxylase activity"/>
    <property type="evidence" value="ECO:0007669"/>
    <property type="project" value="InterPro"/>
</dbReference>
<dbReference type="EMBL" id="FQVQ01000001">
    <property type="protein sequence ID" value="SHE84579.1"/>
    <property type="molecule type" value="Genomic_DNA"/>
</dbReference>
<sequence length="120" mass="14065">MSSPEYQPGLHALLTLHVTRTEFLMNAALFVQFTDLMLAQFELEKVGFSQHVFENASYTIAYCLKESHICIHTWPEHQQLTLDIYLCNYQQDNSEKVRALAQAYIDFFEATILKQFEIQR</sequence>
<evidence type="ECO:0000313" key="11">
    <source>
        <dbReference type="Proteomes" id="UP000184147"/>
    </source>
</evidence>
<evidence type="ECO:0000256" key="2">
    <source>
        <dbReference type="ARBA" id="ARBA00022793"/>
    </source>
</evidence>
<keyword evidence="2" id="KW-0210">Decarboxylase</keyword>
<dbReference type="Pfam" id="PF02675">
    <property type="entry name" value="AdoMet_dc"/>
    <property type="match status" value="1"/>
</dbReference>
<evidence type="ECO:0000256" key="6">
    <source>
        <dbReference type="ARBA" id="ARBA00023145"/>
    </source>
</evidence>
<keyword evidence="8" id="KW-0704">Schiff base</keyword>
<name>A0A1M4WTM2_9FLAO</name>
<dbReference type="Proteomes" id="UP000184147">
    <property type="component" value="Unassembled WGS sequence"/>
</dbReference>
<evidence type="ECO:0000256" key="9">
    <source>
        <dbReference type="ARBA" id="ARBA00023317"/>
    </source>
</evidence>
<accession>A0A1M4WTM2</accession>
<reference evidence="10 11" key="1">
    <citation type="submission" date="2016-11" db="EMBL/GenBank/DDBJ databases">
        <authorList>
            <person name="Jaros S."/>
            <person name="Januszkiewicz K."/>
            <person name="Wedrychowicz H."/>
        </authorList>
    </citation>
    <scope>NUCLEOTIDE SEQUENCE [LARGE SCALE GENOMIC DNA]</scope>
    <source>
        <strain evidence="10 11">DSM 25660</strain>
    </source>
</reference>
<dbReference type="RefSeq" id="WP_073361015.1">
    <property type="nucleotide sequence ID" value="NZ_FQVQ01000001.1"/>
</dbReference>
<keyword evidence="7" id="KW-0456">Lyase</keyword>
<evidence type="ECO:0000256" key="1">
    <source>
        <dbReference type="ARBA" id="ARBA00001928"/>
    </source>
</evidence>
<evidence type="ECO:0000256" key="3">
    <source>
        <dbReference type="ARBA" id="ARBA00022813"/>
    </source>
</evidence>
<comment type="cofactor">
    <cofactor evidence="1">
        <name>pyruvate</name>
        <dbReference type="ChEBI" id="CHEBI:15361"/>
    </cofactor>
</comment>
<evidence type="ECO:0000256" key="7">
    <source>
        <dbReference type="ARBA" id="ARBA00023239"/>
    </source>
</evidence>
<evidence type="ECO:0000256" key="5">
    <source>
        <dbReference type="ARBA" id="ARBA00023115"/>
    </source>
</evidence>
<protein>
    <submittedName>
        <fullName evidence="10">S-adenosylmethionine decarboxylase</fullName>
    </submittedName>
</protein>
<keyword evidence="5" id="KW-0620">Polyamine biosynthesis</keyword>
<keyword evidence="11" id="KW-1185">Reference proteome</keyword>
<evidence type="ECO:0000256" key="4">
    <source>
        <dbReference type="ARBA" id="ARBA00023066"/>
    </source>
</evidence>
<dbReference type="SUPFAM" id="SSF56276">
    <property type="entry name" value="S-adenosylmethionine decarboxylase"/>
    <property type="match status" value="1"/>
</dbReference>
<keyword evidence="4" id="KW-0745">Spermidine biosynthesis</keyword>
<dbReference type="InterPro" id="IPR016067">
    <property type="entry name" value="S-AdoMet_deCO2ase_core"/>
</dbReference>
<dbReference type="STRING" id="1124188.SAMN05444377_101414"/>
<keyword evidence="9" id="KW-0670">Pyruvate</keyword>
<keyword evidence="3" id="KW-0068">Autocatalytic cleavage</keyword>
<dbReference type="GO" id="GO:0008295">
    <property type="term" value="P:spermidine biosynthetic process"/>
    <property type="evidence" value="ECO:0007669"/>
    <property type="project" value="UniProtKB-KW"/>
</dbReference>
<organism evidence="10 11">
    <name type="scientific">Flavobacterium fontis</name>
    <dbReference type="NCBI Taxonomy" id="1124188"/>
    <lineage>
        <taxon>Bacteria</taxon>
        <taxon>Pseudomonadati</taxon>
        <taxon>Bacteroidota</taxon>
        <taxon>Flavobacteriia</taxon>
        <taxon>Flavobacteriales</taxon>
        <taxon>Flavobacteriaceae</taxon>
        <taxon>Flavobacterium</taxon>
    </lineage>
</organism>
<keyword evidence="6" id="KW-0865">Zymogen</keyword>
<proteinExistence type="predicted"/>
<gene>
    <name evidence="10" type="ORF">SAMN05444377_101414</name>
</gene>